<gene>
    <name evidence="5" type="ORF">G7081_03105</name>
</gene>
<dbReference type="SUPFAM" id="SSF63817">
    <property type="entry name" value="Sortase"/>
    <property type="match status" value="1"/>
</dbReference>
<evidence type="ECO:0000256" key="4">
    <source>
        <dbReference type="PIRSR" id="PIRSR605754-1"/>
    </source>
</evidence>
<evidence type="ECO:0000313" key="6">
    <source>
        <dbReference type="Proteomes" id="UP000500890"/>
    </source>
</evidence>
<evidence type="ECO:0000313" key="5">
    <source>
        <dbReference type="EMBL" id="QIL46128.1"/>
    </source>
</evidence>
<organism evidence="5 6">
    <name type="scientific">Vagococcus coleopterorum</name>
    <dbReference type="NCBI Taxonomy" id="2714946"/>
    <lineage>
        <taxon>Bacteria</taxon>
        <taxon>Bacillati</taxon>
        <taxon>Bacillota</taxon>
        <taxon>Bacilli</taxon>
        <taxon>Lactobacillales</taxon>
        <taxon>Enterococcaceae</taxon>
        <taxon>Vagococcus</taxon>
    </lineage>
</organism>
<dbReference type="AlphaFoldDB" id="A0A6G8AM41"/>
<evidence type="ECO:0000256" key="3">
    <source>
        <dbReference type="ARBA" id="ARBA00022807"/>
    </source>
</evidence>
<feature type="active site" description="Proton donor/acceptor" evidence="4">
    <location>
        <position position="97"/>
    </location>
</feature>
<keyword evidence="1" id="KW-0645">Protease</keyword>
<sequence length="197" mass="22239">MTTQYNVANTNLDAIKNNQGKDATFDFDAVKSLDFQSVVKSKLYQDQLYVLGGIAVPDVKLNLPIFKGVSNYSLIVGAGTMKPEQKMGEGNYALASHHMLEADLLFGPLTKVELGQVIYLTDLEYIYEYEIDYKEYVEPTRVDLIEDQPDKTQLTLVTCDETGNQRLIVQATFKEKVSNKKASKKMIKAFNLDKNTY</sequence>
<evidence type="ECO:0000256" key="2">
    <source>
        <dbReference type="ARBA" id="ARBA00022801"/>
    </source>
</evidence>
<dbReference type="GO" id="GO:0006508">
    <property type="term" value="P:proteolysis"/>
    <property type="evidence" value="ECO:0007669"/>
    <property type="project" value="UniProtKB-KW"/>
</dbReference>
<dbReference type="EMBL" id="CP049886">
    <property type="protein sequence ID" value="QIL46128.1"/>
    <property type="molecule type" value="Genomic_DNA"/>
</dbReference>
<dbReference type="InterPro" id="IPR023365">
    <property type="entry name" value="Sortase_dom-sf"/>
</dbReference>
<accession>A0A6G8AM41</accession>
<reference evidence="5 6" key="1">
    <citation type="submission" date="2020-03" db="EMBL/GenBank/DDBJ databases">
        <title>Vagococcus sp. nov., isolated from beetles.</title>
        <authorList>
            <person name="Hyun D.-W."/>
            <person name="Bae J.-W."/>
        </authorList>
    </citation>
    <scope>NUCLEOTIDE SEQUENCE [LARGE SCALE GENOMIC DNA]</scope>
    <source>
        <strain evidence="5 6">HDW17A</strain>
    </source>
</reference>
<keyword evidence="6" id="KW-1185">Reference proteome</keyword>
<dbReference type="GO" id="GO:0008234">
    <property type="term" value="F:cysteine-type peptidase activity"/>
    <property type="evidence" value="ECO:0007669"/>
    <property type="project" value="UniProtKB-KW"/>
</dbReference>
<dbReference type="Pfam" id="PF04203">
    <property type="entry name" value="Sortase"/>
    <property type="match status" value="1"/>
</dbReference>
<dbReference type="RefSeq" id="WP_166007294.1">
    <property type="nucleotide sequence ID" value="NZ_CP049886.1"/>
</dbReference>
<name>A0A6G8AM41_9ENTE</name>
<feature type="active site" description="Acyl-thioester intermediate" evidence="4">
    <location>
        <position position="159"/>
    </location>
</feature>
<dbReference type="CDD" id="cd06165">
    <property type="entry name" value="Sortase_A"/>
    <property type="match status" value="1"/>
</dbReference>
<evidence type="ECO:0000256" key="1">
    <source>
        <dbReference type="ARBA" id="ARBA00022670"/>
    </source>
</evidence>
<protein>
    <submittedName>
        <fullName evidence="5">Class A sortase</fullName>
    </submittedName>
</protein>
<dbReference type="InterPro" id="IPR042007">
    <property type="entry name" value="Sortase_A"/>
</dbReference>
<dbReference type="NCBIfam" id="TIGR01076">
    <property type="entry name" value="sortase_fam"/>
    <property type="match status" value="1"/>
</dbReference>
<dbReference type="KEGG" id="vah:G7081_03105"/>
<proteinExistence type="predicted"/>
<keyword evidence="3" id="KW-0788">Thiol protease</keyword>
<dbReference type="Gene3D" id="2.40.260.10">
    <property type="entry name" value="Sortase"/>
    <property type="match status" value="1"/>
</dbReference>
<keyword evidence="2" id="KW-0378">Hydrolase</keyword>
<dbReference type="Proteomes" id="UP000500890">
    <property type="component" value="Chromosome"/>
</dbReference>
<dbReference type="InterPro" id="IPR005754">
    <property type="entry name" value="Sortase"/>
</dbReference>